<reference evidence="1 2" key="1">
    <citation type="journal article" date="2016" name="Nat. Commun.">
        <title>Thousands of microbial genomes shed light on interconnected biogeochemical processes in an aquifer system.</title>
        <authorList>
            <person name="Anantharaman K."/>
            <person name="Brown C.T."/>
            <person name="Hug L.A."/>
            <person name="Sharon I."/>
            <person name="Castelle C.J."/>
            <person name="Probst A.J."/>
            <person name="Thomas B.C."/>
            <person name="Singh A."/>
            <person name="Wilkins M.J."/>
            <person name="Karaoz U."/>
            <person name="Brodie E.L."/>
            <person name="Williams K.H."/>
            <person name="Hubbard S.S."/>
            <person name="Banfield J.F."/>
        </authorList>
    </citation>
    <scope>NUCLEOTIDE SEQUENCE [LARGE SCALE GENOMIC DNA]</scope>
</reference>
<organism evidence="1 2">
    <name type="scientific">Candidatus Woesebacteria bacterium RIFCSPHIGHO2_01_FULL_39_28</name>
    <dbReference type="NCBI Taxonomy" id="1802496"/>
    <lineage>
        <taxon>Bacteria</taxon>
        <taxon>Candidatus Woeseibacteriota</taxon>
    </lineage>
</organism>
<dbReference type="AlphaFoldDB" id="A0A1F7YK77"/>
<name>A0A1F7YK77_9BACT</name>
<protein>
    <recommendedName>
        <fullName evidence="3">Nucleoside 2-deoxyribosyltransferase</fullName>
    </recommendedName>
</protein>
<evidence type="ECO:0000313" key="1">
    <source>
        <dbReference type="EMBL" id="OGM27279.1"/>
    </source>
</evidence>
<comment type="caution">
    <text evidence="1">The sequence shown here is derived from an EMBL/GenBank/DDBJ whole genome shotgun (WGS) entry which is preliminary data.</text>
</comment>
<dbReference type="Proteomes" id="UP000178851">
    <property type="component" value="Unassembled WGS sequence"/>
</dbReference>
<evidence type="ECO:0000313" key="2">
    <source>
        <dbReference type="Proteomes" id="UP000178851"/>
    </source>
</evidence>
<evidence type="ECO:0008006" key="3">
    <source>
        <dbReference type="Google" id="ProtNLM"/>
    </source>
</evidence>
<dbReference type="Gene3D" id="3.40.50.450">
    <property type="match status" value="1"/>
</dbReference>
<dbReference type="SUPFAM" id="SSF52309">
    <property type="entry name" value="N-(deoxy)ribosyltransferase-like"/>
    <property type="match status" value="1"/>
</dbReference>
<gene>
    <name evidence="1" type="ORF">A2627_03415</name>
</gene>
<dbReference type="EMBL" id="MGGI01000005">
    <property type="protein sequence ID" value="OGM27279.1"/>
    <property type="molecule type" value="Genomic_DNA"/>
</dbReference>
<proteinExistence type="predicted"/>
<sequence length="130" mass="14681">MLEIYVAHSRDFDYKTELYAPLRNSTLNSQYRFILPHETDEFVNSKEIIRKSNLVIAEVSYPATGEGIELGWADSFLIPILCLYKEGAKPSGSLKAVTNTIVSYSDIVDMINKIESFLSQGDFSVHQVVK</sequence>
<accession>A0A1F7YK77</accession>